<protein>
    <recommendedName>
        <fullName evidence="10">Major facilitator superfamily (MFS) profile domain-containing protein</fullName>
    </recommendedName>
</protein>
<dbReference type="PANTHER" id="PTHR23500:SF357">
    <property type="entry name" value="IP12678P"/>
    <property type="match status" value="1"/>
</dbReference>
<name>A0A498HIL3_MALDO</name>
<evidence type="ECO:0000313" key="8">
    <source>
        <dbReference type="EMBL" id="RXH70550.1"/>
    </source>
</evidence>
<evidence type="ECO:0000256" key="7">
    <source>
        <dbReference type="SAM" id="Phobius"/>
    </source>
</evidence>
<reference evidence="8 9" key="1">
    <citation type="submission" date="2018-10" db="EMBL/GenBank/DDBJ databases">
        <title>A high-quality apple genome assembly.</title>
        <authorList>
            <person name="Hu J."/>
        </authorList>
    </citation>
    <scope>NUCLEOTIDE SEQUENCE [LARGE SCALE GENOMIC DNA]</scope>
    <source>
        <strain evidence="9">cv. HFTH1</strain>
        <tissue evidence="8">Young leaf</tissue>
    </source>
</reference>
<keyword evidence="6 7" id="KW-0472">Membrane</keyword>
<comment type="similarity">
    <text evidence="2">Belongs to the major facilitator superfamily. Sugar transporter (TC 2.A.1.1) family.</text>
</comment>
<feature type="transmembrane region" description="Helical" evidence="7">
    <location>
        <begin position="234"/>
        <end position="259"/>
    </location>
</feature>
<dbReference type="GO" id="GO:0016020">
    <property type="term" value="C:membrane"/>
    <property type="evidence" value="ECO:0007669"/>
    <property type="project" value="UniProtKB-SubCell"/>
</dbReference>
<dbReference type="InterPro" id="IPR045262">
    <property type="entry name" value="STP/PLT_plant"/>
</dbReference>
<evidence type="ECO:0000256" key="5">
    <source>
        <dbReference type="ARBA" id="ARBA00022989"/>
    </source>
</evidence>
<evidence type="ECO:0000256" key="2">
    <source>
        <dbReference type="ARBA" id="ARBA00010992"/>
    </source>
</evidence>
<comment type="caution">
    <text evidence="8">The sequence shown here is derived from an EMBL/GenBank/DDBJ whole genome shotgun (WGS) entry which is preliminary data.</text>
</comment>
<dbReference type="Pfam" id="PF00083">
    <property type="entry name" value="Sugar_tr"/>
    <property type="match status" value="1"/>
</dbReference>
<sequence length="266" mass="29371">MSVVDCNLPRASTVIDELFSFSGKKDERDRVVVHEMIWKEVAGAGDKELQRGGGNGPLSFSIYAICVFPLIWSSSNGFDVMQAVPLFLSDIAPTTIRGGLNLLFQLNVTIGILFATLVNYGAAKYVPLSVWKSTTMYEEYQQMKLGGWGWRVSLSLAGVPALLLSLGSLIVVDTPSSLIQRGRFDDGRAALKRIRGTKNVEAEFLEILEASHAAKEIKHPFRNILKWKNRPPRVIAIAMQIFQQFTGMNAIVFYAPILFASMGLGN</sequence>
<gene>
    <name evidence="8" type="ORF">DVH24_013296</name>
</gene>
<dbReference type="PANTHER" id="PTHR23500">
    <property type="entry name" value="SOLUTE CARRIER FAMILY 2, FACILITATED GLUCOSE TRANSPORTER"/>
    <property type="match status" value="1"/>
</dbReference>
<dbReference type="InterPro" id="IPR005828">
    <property type="entry name" value="MFS_sugar_transport-like"/>
</dbReference>
<organism evidence="8 9">
    <name type="scientific">Malus domestica</name>
    <name type="common">Apple</name>
    <name type="synonym">Pyrus malus</name>
    <dbReference type="NCBI Taxonomy" id="3750"/>
    <lineage>
        <taxon>Eukaryota</taxon>
        <taxon>Viridiplantae</taxon>
        <taxon>Streptophyta</taxon>
        <taxon>Embryophyta</taxon>
        <taxon>Tracheophyta</taxon>
        <taxon>Spermatophyta</taxon>
        <taxon>Magnoliopsida</taxon>
        <taxon>eudicotyledons</taxon>
        <taxon>Gunneridae</taxon>
        <taxon>Pentapetalae</taxon>
        <taxon>rosids</taxon>
        <taxon>fabids</taxon>
        <taxon>Rosales</taxon>
        <taxon>Rosaceae</taxon>
        <taxon>Amygdaloideae</taxon>
        <taxon>Maleae</taxon>
        <taxon>Malus</taxon>
    </lineage>
</organism>
<dbReference type="GO" id="GO:0015144">
    <property type="term" value="F:carbohydrate transmembrane transporter activity"/>
    <property type="evidence" value="ECO:0007669"/>
    <property type="project" value="InterPro"/>
</dbReference>
<comment type="subcellular location">
    <subcellularLocation>
        <location evidence="1">Membrane</location>
    </subcellularLocation>
</comment>
<keyword evidence="3" id="KW-0813">Transport</keyword>
<evidence type="ECO:0000256" key="6">
    <source>
        <dbReference type="ARBA" id="ARBA00023136"/>
    </source>
</evidence>
<dbReference type="EMBL" id="RDQH01000342">
    <property type="protein sequence ID" value="RXH70550.1"/>
    <property type="molecule type" value="Genomic_DNA"/>
</dbReference>
<dbReference type="SUPFAM" id="SSF103473">
    <property type="entry name" value="MFS general substrate transporter"/>
    <property type="match status" value="1"/>
</dbReference>
<dbReference type="STRING" id="3750.A0A498HIL3"/>
<dbReference type="Proteomes" id="UP000290289">
    <property type="component" value="Chromosome 16"/>
</dbReference>
<evidence type="ECO:0000256" key="3">
    <source>
        <dbReference type="ARBA" id="ARBA00022448"/>
    </source>
</evidence>
<evidence type="ECO:0000313" key="9">
    <source>
        <dbReference type="Proteomes" id="UP000290289"/>
    </source>
</evidence>
<accession>A0A498HIL3</accession>
<evidence type="ECO:0008006" key="10">
    <source>
        <dbReference type="Google" id="ProtNLM"/>
    </source>
</evidence>
<proteinExistence type="inferred from homology"/>
<feature type="transmembrane region" description="Helical" evidence="7">
    <location>
        <begin position="148"/>
        <end position="172"/>
    </location>
</feature>
<keyword evidence="5 7" id="KW-1133">Transmembrane helix</keyword>
<keyword evidence="4 7" id="KW-0812">Transmembrane</keyword>
<dbReference type="Gene3D" id="1.20.1250.20">
    <property type="entry name" value="MFS general substrate transporter like domains"/>
    <property type="match status" value="1"/>
</dbReference>
<evidence type="ECO:0000256" key="1">
    <source>
        <dbReference type="ARBA" id="ARBA00004370"/>
    </source>
</evidence>
<keyword evidence="9" id="KW-1185">Reference proteome</keyword>
<dbReference type="AlphaFoldDB" id="A0A498HIL3"/>
<feature type="transmembrane region" description="Helical" evidence="7">
    <location>
        <begin position="100"/>
        <end position="122"/>
    </location>
</feature>
<evidence type="ECO:0000256" key="4">
    <source>
        <dbReference type="ARBA" id="ARBA00022692"/>
    </source>
</evidence>
<dbReference type="InterPro" id="IPR036259">
    <property type="entry name" value="MFS_trans_sf"/>
</dbReference>